<feature type="transmembrane region" description="Helical" evidence="1">
    <location>
        <begin position="121"/>
        <end position="143"/>
    </location>
</feature>
<feature type="transmembrane region" description="Helical" evidence="1">
    <location>
        <begin position="83"/>
        <end position="101"/>
    </location>
</feature>
<dbReference type="InterPro" id="IPR018706">
    <property type="entry name" value="DUF2214_membrane"/>
</dbReference>
<reference evidence="2 3" key="1">
    <citation type="journal article" date="2011" name="Int. J. Syst. Evol. Microbiol.">
        <title>Description of Undibacterium oligocarboniphilum sp. nov., isolated from purified water, and Undibacterium pigrum strain CCUG 49012 as the type strain of Undibacterium parvum sp. nov., and emended descriptions of the genus Undibacterium and the species Undibacterium pigrum.</title>
        <authorList>
            <person name="Eder W."/>
            <person name="Wanner G."/>
            <person name="Ludwig W."/>
            <person name="Busse H.J."/>
            <person name="Ziemke-Kageler F."/>
            <person name="Lang E."/>
        </authorList>
    </citation>
    <scope>NUCLEOTIDE SEQUENCE [LARGE SCALE GENOMIC DNA]</scope>
    <source>
        <strain evidence="2 3">DSM 23061</strain>
    </source>
</reference>
<evidence type="ECO:0000313" key="2">
    <source>
        <dbReference type="EMBL" id="AZP13234.1"/>
    </source>
</evidence>
<dbReference type="Pfam" id="PF09980">
    <property type="entry name" value="DUF2214"/>
    <property type="match status" value="1"/>
</dbReference>
<organism evidence="2 3">
    <name type="scientific">Undibacterium parvum</name>
    <dbReference type="NCBI Taxonomy" id="401471"/>
    <lineage>
        <taxon>Bacteria</taxon>
        <taxon>Pseudomonadati</taxon>
        <taxon>Pseudomonadota</taxon>
        <taxon>Betaproteobacteria</taxon>
        <taxon>Burkholderiales</taxon>
        <taxon>Oxalobacteraceae</taxon>
        <taxon>Undibacterium</taxon>
    </lineage>
</organism>
<keyword evidence="1" id="KW-1133">Transmembrane helix</keyword>
<dbReference type="Proteomes" id="UP000275663">
    <property type="component" value="Chromosome"/>
</dbReference>
<dbReference type="KEGG" id="upv:EJN92_15260"/>
<keyword evidence="1" id="KW-0812">Transmembrane</keyword>
<protein>
    <submittedName>
        <fullName evidence="2">DUF2214 family protein</fullName>
    </submittedName>
</protein>
<gene>
    <name evidence="2" type="ORF">EJN92_15260</name>
</gene>
<dbReference type="OrthoDB" id="826511at2"/>
<evidence type="ECO:0000313" key="3">
    <source>
        <dbReference type="Proteomes" id="UP000275663"/>
    </source>
</evidence>
<accession>A0A3S9HMB1</accession>
<dbReference type="EMBL" id="CP034464">
    <property type="protein sequence ID" value="AZP13234.1"/>
    <property type="molecule type" value="Genomic_DNA"/>
</dbReference>
<keyword evidence="1" id="KW-0472">Membrane</keyword>
<name>A0A3S9HMB1_9BURK</name>
<proteinExistence type="predicted"/>
<feature type="transmembrane region" description="Helical" evidence="1">
    <location>
        <begin position="43"/>
        <end position="63"/>
    </location>
</feature>
<dbReference type="RefSeq" id="WP_126128610.1">
    <property type="nucleotide sequence ID" value="NZ_CP034464.1"/>
</dbReference>
<sequence>MHIFIAFLHHLAAFGLVSALVAELALLQLSFSQEVAKKIRAFDALYGACAGLIVLMGALRVMYFEKAPDYYLHSAPFLLKMGLFALVGLISLYPTIVFLKWGASLKAGALPPLSAGQRQNLLRILALELFGVLGIILAAVLMAKGVQI</sequence>
<evidence type="ECO:0000256" key="1">
    <source>
        <dbReference type="SAM" id="Phobius"/>
    </source>
</evidence>
<dbReference type="AlphaFoldDB" id="A0A3S9HMB1"/>
<keyword evidence="3" id="KW-1185">Reference proteome</keyword>